<dbReference type="Gene3D" id="3.10.105.10">
    <property type="entry name" value="Dipeptide-binding Protein, Domain 3"/>
    <property type="match status" value="1"/>
</dbReference>
<keyword evidence="4" id="KW-1185">Reference proteome</keyword>
<dbReference type="InterPro" id="IPR039424">
    <property type="entry name" value="SBP_5"/>
</dbReference>
<name>A0A0K2SN05_LIMPI</name>
<dbReference type="GO" id="GO:1904680">
    <property type="term" value="F:peptide transmembrane transporter activity"/>
    <property type="evidence" value="ECO:0007669"/>
    <property type="project" value="TreeGrafter"/>
</dbReference>
<dbReference type="GO" id="GO:0042597">
    <property type="term" value="C:periplasmic space"/>
    <property type="evidence" value="ECO:0007669"/>
    <property type="project" value="UniProtKB-ARBA"/>
</dbReference>
<dbReference type="AlphaFoldDB" id="A0A0K2SN05"/>
<evidence type="ECO:0000313" key="3">
    <source>
        <dbReference type="EMBL" id="BAS28189.1"/>
    </source>
</evidence>
<dbReference type="PANTHER" id="PTHR30290">
    <property type="entry name" value="PERIPLASMIC BINDING COMPONENT OF ABC TRANSPORTER"/>
    <property type="match status" value="1"/>
</dbReference>
<dbReference type="InterPro" id="IPR000914">
    <property type="entry name" value="SBP_5_dom"/>
</dbReference>
<evidence type="ECO:0000259" key="2">
    <source>
        <dbReference type="Pfam" id="PF00496"/>
    </source>
</evidence>
<proteinExistence type="predicted"/>
<dbReference type="PIRSF" id="PIRSF002741">
    <property type="entry name" value="MppA"/>
    <property type="match status" value="1"/>
</dbReference>
<evidence type="ECO:0000313" key="4">
    <source>
        <dbReference type="Proteomes" id="UP000065807"/>
    </source>
</evidence>
<dbReference type="KEGG" id="lpil:LIP_2348"/>
<sequence length="516" mass="56370">MRGKTGRAQERGPARWALHVAVLHGAVWLIVALLAAPAAVVSAQELKVAMSAQPEVLDPHRTSATSSFQVTRSLYDTLVEVDRRGEIVPALAESWSTDAAGLRWTFRLREGVRFHDGTLLDSGDVQASIARVAGPGSPKAEEFGAVEGIDTPDARTVVIRLNAPAPALLASLASEWGAVLPEEAIRAGHDFANEPVGTGPFRLETWVRDSYLRLVPFDGHFRGTPDLDGVTLRFVSESALQVQGLLRGDFDIIDAVPVADLPRLVSNPAVRVVEEPSGLVLVAGLNTRRPYLSDVRVRQGLNLAVDKETILEVAYGGGTPVGTFMEAGSPWYPQDVEPYPYDPERARALLSEAGVPSGWTLDLVLPETYRAHVTAGQMIQEMLGRVGVQSRIRLVEWGVWLSTVFGGPRDFDVTVIGHTGKLDPTGRLRGYGEGVRTYVGYENPQVAGWLAEAARTTDQDRRRALYADVLRALHANAPFIYLGTPYRRHATRANVDGFWITPLLDTFVFRDVRVRP</sequence>
<dbReference type="EMBL" id="AP014924">
    <property type="protein sequence ID" value="BAS28189.1"/>
    <property type="molecule type" value="Genomic_DNA"/>
</dbReference>
<gene>
    <name evidence="3" type="ORF">LIP_2348</name>
</gene>
<dbReference type="OrthoDB" id="9796817at2"/>
<feature type="domain" description="Solute-binding protein family 5" evidence="2">
    <location>
        <begin position="86"/>
        <end position="421"/>
    </location>
</feature>
<dbReference type="InterPro" id="IPR030678">
    <property type="entry name" value="Peptide/Ni-bd"/>
</dbReference>
<dbReference type="Gene3D" id="3.40.190.10">
    <property type="entry name" value="Periplasmic binding protein-like II"/>
    <property type="match status" value="1"/>
</dbReference>
<dbReference type="GO" id="GO:0015833">
    <property type="term" value="P:peptide transport"/>
    <property type="evidence" value="ECO:0007669"/>
    <property type="project" value="TreeGrafter"/>
</dbReference>
<dbReference type="RefSeq" id="WP_158509657.1">
    <property type="nucleotide sequence ID" value="NZ_AP014924.1"/>
</dbReference>
<keyword evidence="1" id="KW-0732">Signal</keyword>
<reference evidence="4" key="1">
    <citation type="submission" date="2015-07" db="EMBL/GenBank/DDBJ databases">
        <title>Complete genome sequence and phylogenetic analysis of Limnochorda pilosa.</title>
        <authorList>
            <person name="Watanabe M."/>
            <person name="Kojima H."/>
            <person name="Fukui M."/>
        </authorList>
    </citation>
    <scope>NUCLEOTIDE SEQUENCE [LARGE SCALE GENOMIC DNA]</scope>
    <source>
        <strain evidence="4">HC45</strain>
    </source>
</reference>
<dbReference type="Proteomes" id="UP000065807">
    <property type="component" value="Chromosome"/>
</dbReference>
<dbReference type="STRING" id="1555112.LIP_2348"/>
<accession>A0A0K2SN05</accession>
<dbReference type="GO" id="GO:0043190">
    <property type="term" value="C:ATP-binding cassette (ABC) transporter complex"/>
    <property type="evidence" value="ECO:0007669"/>
    <property type="project" value="InterPro"/>
</dbReference>
<organism evidence="3 4">
    <name type="scientific">Limnochorda pilosa</name>
    <dbReference type="NCBI Taxonomy" id="1555112"/>
    <lineage>
        <taxon>Bacteria</taxon>
        <taxon>Bacillati</taxon>
        <taxon>Bacillota</taxon>
        <taxon>Limnochordia</taxon>
        <taxon>Limnochordales</taxon>
        <taxon>Limnochordaceae</taxon>
        <taxon>Limnochorda</taxon>
    </lineage>
</organism>
<reference evidence="4" key="2">
    <citation type="journal article" date="2016" name="Int. J. Syst. Evol. Microbiol.">
        <title>Complete genome sequence and cell structure of Limnochorda pilosa, a Gram-negative spore-former within the phylum Firmicutes.</title>
        <authorList>
            <person name="Watanabe M."/>
            <person name="Kojima H."/>
            <person name="Fukui M."/>
        </authorList>
    </citation>
    <scope>NUCLEOTIDE SEQUENCE [LARGE SCALE GENOMIC DNA]</scope>
    <source>
        <strain evidence="4">HC45</strain>
    </source>
</reference>
<protein>
    <recommendedName>
        <fullName evidence="2">Solute-binding protein family 5 domain-containing protein</fullName>
    </recommendedName>
</protein>
<dbReference type="SUPFAM" id="SSF53850">
    <property type="entry name" value="Periplasmic binding protein-like II"/>
    <property type="match status" value="1"/>
</dbReference>
<dbReference type="PANTHER" id="PTHR30290:SF38">
    <property type="entry name" value="D,D-DIPEPTIDE-BINDING PERIPLASMIC PROTEIN DDPA-RELATED"/>
    <property type="match status" value="1"/>
</dbReference>
<dbReference type="Pfam" id="PF00496">
    <property type="entry name" value="SBP_bac_5"/>
    <property type="match status" value="1"/>
</dbReference>
<evidence type="ECO:0000256" key="1">
    <source>
        <dbReference type="ARBA" id="ARBA00022729"/>
    </source>
</evidence>